<protein>
    <submittedName>
        <fullName evidence="2">DUF2812 domain-containing protein</fullName>
    </submittedName>
</protein>
<proteinExistence type="predicted"/>
<accession>A0AAX3X0D6</accession>
<keyword evidence="1" id="KW-1133">Transmembrane helix</keyword>
<dbReference type="Pfam" id="PF11193">
    <property type="entry name" value="DUF2812"/>
    <property type="match status" value="1"/>
</dbReference>
<evidence type="ECO:0000313" key="3">
    <source>
        <dbReference type="Proteomes" id="UP001178322"/>
    </source>
</evidence>
<reference evidence="2" key="1">
    <citation type="submission" date="2023-05" db="EMBL/GenBank/DDBJ databases">
        <title>Comparative genomics of Bacillaceae isolates and their secondary metabolite potential.</title>
        <authorList>
            <person name="Song L."/>
            <person name="Nielsen L.J."/>
            <person name="Mohite O."/>
            <person name="Xu X."/>
            <person name="Weber T."/>
            <person name="Kovacs A.T."/>
        </authorList>
    </citation>
    <scope>NUCLEOTIDE SEQUENCE</scope>
    <source>
        <strain evidence="2">LY1</strain>
    </source>
</reference>
<dbReference type="EMBL" id="CP126101">
    <property type="protein sequence ID" value="WHY53490.1"/>
    <property type="molecule type" value="Genomic_DNA"/>
</dbReference>
<name>A0AAX3X0D6_9BACI</name>
<dbReference type="AlphaFoldDB" id="A0AAX3X0D6"/>
<feature type="transmembrane region" description="Helical" evidence="1">
    <location>
        <begin position="146"/>
        <end position="166"/>
    </location>
</feature>
<evidence type="ECO:0000256" key="1">
    <source>
        <dbReference type="SAM" id="Phobius"/>
    </source>
</evidence>
<keyword evidence="1" id="KW-0472">Membrane</keyword>
<dbReference type="RefSeq" id="WP_283871837.1">
    <property type="nucleotide sequence ID" value="NZ_CP126101.1"/>
</dbReference>
<feature type="transmembrane region" description="Helical" evidence="1">
    <location>
        <begin position="113"/>
        <end position="134"/>
    </location>
</feature>
<dbReference type="Proteomes" id="UP001178322">
    <property type="component" value="Chromosome"/>
</dbReference>
<evidence type="ECO:0000313" key="2">
    <source>
        <dbReference type="EMBL" id="WHY53490.1"/>
    </source>
</evidence>
<keyword evidence="1" id="KW-0812">Transmembrane</keyword>
<gene>
    <name evidence="2" type="ORF">QNH24_09735</name>
</gene>
<organism evidence="2 3">
    <name type="scientific">Lysinibacillus pakistanensis</name>
    <dbReference type="NCBI Taxonomy" id="759811"/>
    <lineage>
        <taxon>Bacteria</taxon>
        <taxon>Bacillati</taxon>
        <taxon>Bacillota</taxon>
        <taxon>Bacilli</taxon>
        <taxon>Bacillales</taxon>
        <taxon>Bacillaceae</taxon>
        <taxon>Lysinibacillus</taxon>
    </lineage>
</organism>
<sequence length="181" mass="21156">MGTLHKYWLVMNPYDIEKRVNEMASQGWHLKKFTWIRFTFEQDEPGSYIYRHDELERFGSTYEDEYLDFLKSSGIEQVDRSGNFVFFRKPAHEGPFELYSDKKTKISNLSKKITLLSLILLLNLFFGIIGLISISGGQHTDMLKLLLNSTNILIVMLLVGPILKLMRVRKILKKELDVFSD</sequence>
<dbReference type="InterPro" id="IPR021359">
    <property type="entry name" value="DUF2812"/>
</dbReference>